<evidence type="ECO:0000313" key="6">
    <source>
        <dbReference type="Proteomes" id="UP000011087"/>
    </source>
</evidence>
<dbReference type="AlphaFoldDB" id="L1ILW8"/>
<dbReference type="InterPro" id="IPR036322">
    <property type="entry name" value="WD40_repeat_dom_sf"/>
</dbReference>
<dbReference type="PaxDb" id="55529-EKX36884"/>
<dbReference type="EnsemblProtists" id="EKX36884">
    <property type="protein sequence ID" value="EKX36884"/>
    <property type="gene ID" value="GUITHDRAFT_48381"/>
</dbReference>
<dbReference type="GeneID" id="17293650"/>
<dbReference type="PANTHER" id="PTHR22874:SF1">
    <property type="entry name" value="ACTIVATING MOLECULE IN BECN1-REGULATED AUTOPHAGY PROTEIN 1"/>
    <property type="match status" value="1"/>
</dbReference>
<feature type="non-terminal residue" evidence="4">
    <location>
        <position position="1"/>
    </location>
</feature>
<evidence type="ECO:0000313" key="5">
    <source>
        <dbReference type="EnsemblProtists" id="EKX36884"/>
    </source>
</evidence>
<dbReference type="InterPro" id="IPR001680">
    <property type="entry name" value="WD40_rpt"/>
</dbReference>
<dbReference type="Proteomes" id="UP000011087">
    <property type="component" value="Unassembled WGS sequence"/>
</dbReference>
<dbReference type="OrthoDB" id="6363363at2759"/>
<reference evidence="5" key="3">
    <citation type="submission" date="2016-03" db="UniProtKB">
        <authorList>
            <consortium name="EnsemblProtists"/>
        </authorList>
    </citation>
    <scope>IDENTIFICATION</scope>
</reference>
<dbReference type="SMART" id="SM00320">
    <property type="entry name" value="WD40"/>
    <property type="match status" value="2"/>
</dbReference>
<evidence type="ECO:0000256" key="3">
    <source>
        <dbReference type="PROSITE-ProRule" id="PRU00221"/>
    </source>
</evidence>
<dbReference type="GO" id="GO:0000423">
    <property type="term" value="P:mitophagy"/>
    <property type="evidence" value="ECO:0007669"/>
    <property type="project" value="TreeGrafter"/>
</dbReference>
<dbReference type="InterPro" id="IPR019775">
    <property type="entry name" value="WD40_repeat_CS"/>
</dbReference>
<keyword evidence="2" id="KW-0677">Repeat</keyword>
<proteinExistence type="predicted"/>
<gene>
    <name evidence="4" type="ORF">GUITHDRAFT_48381</name>
</gene>
<dbReference type="eggNOG" id="KOG0266">
    <property type="taxonomic scope" value="Eukaryota"/>
</dbReference>
<accession>L1ILW8</accession>
<dbReference type="GO" id="GO:0080008">
    <property type="term" value="C:Cul4-RING E3 ubiquitin ligase complex"/>
    <property type="evidence" value="ECO:0007669"/>
    <property type="project" value="TreeGrafter"/>
</dbReference>
<dbReference type="InterPro" id="IPR015943">
    <property type="entry name" value="WD40/YVTN_repeat-like_dom_sf"/>
</dbReference>
<protein>
    <submittedName>
        <fullName evidence="4 5">Uncharacterized protein</fullName>
    </submittedName>
</protein>
<dbReference type="PANTHER" id="PTHR22874">
    <property type="entry name" value="ACTIVATING MOLECULE IN BECN1-REGULATED AUTOPHAGY PROTEIN 1"/>
    <property type="match status" value="1"/>
</dbReference>
<keyword evidence="1 3" id="KW-0853">WD repeat</keyword>
<dbReference type="KEGG" id="gtt:GUITHDRAFT_48381"/>
<dbReference type="InterPro" id="IPR052596">
    <property type="entry name" value="AMBRA1_autophagy"/>
</dbReference>
<dbReference type="PROSITE" id="PS50082">
    <property type="entry name" value="WD_REPEATS_2"/>
    <property type="match status" value="1"/>
</dbReference>
<dbReference type="GO" id="GO:0000045">
    <property type="term" value="P:autophagosome assembly"/>
    <property type="evidence" value="ECO:0007669"/>
    <property type="project" value="TreeGrafter"/>
</dbReference>
<dbReference type="SUPFAM" id="SSF50978">
    <property type="entry name" value="WD40 repeat-like"/>
    <property type="match status" value="1"/>
</dbReference>
<dbReference type="OMA" id="WHPSKEL"/>
<dbReference type="HOGENOM" id="CLU_2257141_0_0_1"/>
<dbReference type="GO" id="GO:1990756">
    <property type="term" value="F:ubiquitin-like ligase-substrate adaptor activity"/>
    <property type="evidence" value="ECO:0007669"/>
    <property type="project" value="TreeGrafter"/>
</dbReference>
<evidence type="ECO:0000256" key="1">
    <source>
        <dbReference type="ARBA" id="ARBA00022574"/>
    </source>
</evidence>
<dbReference type="PROSITE" id="PS00678">
    <property type="entry name" value="WD_REPEATS_1"/>
    <property type="match status" value="1"/>
</dbReference>
<reference evidence="6" key="2">
    <citation type="submission" date="2012-11" db="EMBL/GenBank/DDBJ databases">
        <authorList>
            <person name="Kuo A."/>
            <person name="Curtis B.A."/>
            <person name="Tanifuji G."/>
            <person name="Burki F."/>
            <person name="Gruber A."/>
            <person name="Irimia M."/>
            <person name="Maruyama S."/>
            <person name="Arias M.C."/>
            <person name="Ball S.G."/>
            <person name="Gile G.H."/>
            <person name="Hirakawa Y."/>
            <person name="Hopkins J.F."/>
            <person name="Rensing S.A."/>
            <person name="Schmutz J."/>
            <person name="Symeonidi A."/>
            <person name="Elias M."/>
            <person name="Eveleigh R.J."/>
            <person name="Herman E.K."/>
            <person name="Klute M.J."/>
            <person name="Nakayama T."/>
            <person name="Obornik M."/>
            <person name="Reyes-Prieto A."/>
            <person name="Armbrust E.V."/>
            <person name="Aves S.J."/>
            <person name="Beiko R.G."/>
            <person name="Coutinho P."/>
            <person name="Dacks J.B."/>
            <person name="Durnford D.G."/>
            <person name="Fast N.M."/>
            <person name="Green B.R."/>
            <person name="Grisdale C."/>
            <person name="Hempe F."/>
            <person name="Henrissat B."/>
            <person name="Hoppner M.P."/>
            <person name="Ishida K.-I."/>
            <person name="Kim E."/>
            <person name="Koreny L."/>
            <person name="Kroth P.G."/>
            <person name="Liu Y."/>
            <person name="Malik S.-B."/>
            <person name="Maier U.G."/>
            <person name="McRose D."/>
            <person name="Mock T."/>
            <person name="Neilson J.A."/>
            <person name="Onodera N.T."/>
            <person name="Poole A.M."/>
            <person name="Pritham E.J."/>
            <person name="Richards T.A."/>
            <person name="Rocap G."/>
            <person name="Roy S.W."/>
            <person name="Sarai C."/>
            <person name="Schaack S."/>
            <person name="Shirato S."/>
            <person name="Slamovits C.H."/>
            <person name="Spencer D.F."/>
            <person name="Suzuki S."/>
            <person name="Worden A.Z."/>
            <person name="Zauner S."/>
            <person name="Barry K."/>
            <person name="Bell C."/>
            <person name="Bharti A.K."/>
            <person name="Crow J.A."/>
            <person name="Grimwood J."/>
            <person name="Kramer R."/>
            <person name="Lindquist E."/>
            <person name="Lucas S."/>
            <person name="Salamov A."/>
            <person name="McFadden G.I."/>
            <person name="Lane C.E."/>
            <person name="Keeling P.J."/>
            <person name="Gray M.W."/>
            <person name="Grigoriev I.V."/>
            <person name="Archibald J.M."/>
        </authorList>
    </citation>
    <scope>NUCLEOTIDE SEQUENCE</scope>
    <source>
        <strain evidence="6">CCMP2712</strain>
    </source>
</reference>
<feature type="repeat" description="WD" evidence="3">
    <location>
        <begin position="27"/>
        <end position="69"/>
    </location>
</feature>
<dbReference type="EMBL" id="JH993066">
    <property type="protein sequence ID" value="EKX36884.1"/>
    <property type="molecule type" value="Genomic_DNA"/>
</dbReference>
<dbReference type="RefSeq" id="XP_005823864.1">
    <property type="nucleotide sequence ID" value="XM_005823807.1"/>
</dbReference>
<evidence type="ECO:0000256" key="2">
    <source>
        <dbReference type="ARBA" id="ARBA00022737"/>
    </source>
</evidence>
<organism evidence="4">
    <name type="scientific">Guillardia theta (strain CCMP2712)</name>
    <name type="common">Cryptophyte</name>
    <dbReference type="NCBI Taxonomy" id="905079"/>
    <lineage>
        <taxon>Eukaryota</taxon>
        <taxon>Cryptophyceae</taxon>
        <taxon>Pyrenomonadales</taxon>
        <taxon>Geminigeraceae</taxon>
        <taxon>Guillardia</taxon>
    </lineage>
</organism>
<dbReference type="Pfam" id="PF00400">
    <property type="entry name" value="WD40"/>
    <property type="match status" value="2"/>
</dbReference>
<dbReference type="STRING" id="905079.L1ILW8"/>
<feature type="non-terminal residue" evidence="4">
    <location>
        <position position="104"/>
    </location>
</feature>
<reference evidence="4 6" key="1">
    <citation type="journal article" date="2012" name="Nature">
        <title>Algal genomes reveal evolutionary mosaicism and the fate of nucleomorphs.</title>
        <authorList>
            <consortium name="DOE Joint Genome Institute"/>
            <person name="Curtis B.A."/>
            <person name="Tanifuji G."/>
            <person name="Burki F."/>
            <person name="Gruber A."/>
            <person name="Irimia M."/>
            <person name="Maruyama S."/>
            <person name="Arias M.C."/>
            <person name="Ball S.G."/>
            <person name="Gile G.H."/>
            <person name="Hirakawa Y."/>
            <person name="Hopkins J.F."/>
            <person name="Kuo A."/>
            <person name="Rensing S.A."/>
            <person name="Schmutz J."/>
            <person name="Symeonidi A."/>
            <person name="Elias M."/>
            <person name="Eveleigh R.J."/>
            <person name="Herman E.K."/>
            <person name="Klute M.J."/>
            <person name="Nakayama T."/>
            <person name="Obornik M."/>
            <person name="Reyes-Prieto A."/>
            <person name="Armbrust E.V."/>
            <person name="Aves S.J."/>
            <person name="Beiko R.G."/>
            <person name="Coutinho P."/>
            <person name="Dacks J.B."/>
            <person name="Durnford D.G."/>
            <person name="Fast N.M."/>
            <person name="Green B.R."/>
            <person name="Grisdale C.J."/>
            <person name="Hempel F."/>
            <person name="Henrissat B."/>
            <person name="Hoppner M.P."/>
            <person name="Ishida K."/>
            <person name="Kim E."/>
            <person name="Koreny L."/>
            <person name="Kroth P.G."/>
            <person name="Liu Y."/>
            <person name="Malik S.B."/>
            <person name="Maier U.G."/>
            <person name="McRose D."/>
            <person name="Mock T."/>
            <person name="Neilson J.A."/>
            <person name="Onodera N.T."/>
            <person name="Poole A.M."/>
            <person name="Pritham E.J."/>
            <person name="Richards T.A."/>
            <person name="Rocap G."/>
            <person name="Roy S.W."/>
            <person name="Sarai C."/>
            <person name="Schaack S."/>
            <person name="Shirato S."/>
            <person name="Slamovits C.H."/>
            <person name="Spencer D.F."/>
            <person name="Suzuki S."/>
            <person name="Worden A.Z."/>
            <person name="Zauner S."/>
            <person name="Barry K."/>
            <person name="Bell C."/>
            <person name="Bharti A.K."/>
            <person name="Crow J.A."/>
            <person name="Grimwood J."/>
            <person name="Kramer R."/>
            <person name="Lindquist E."/>
            <person name="Lucas S."/>
            <person name="Salamov A."/>
            <person name="McFadden G.I."/>
            <person name="Lane C.E."/>
            <person name="Keeling P.J."/>
            <person name="Gray M.W."/>
            <person name="Grigoriev I.V."/>
            <person name="Archibald J.M."/>
        </authorList>
    </citation>
    <scope>NUCLEOTIDE SEQUENCE</scope>
    <source>
        <strain evidence="4 6">CCMP2712</strain>
    </source>
</reference>
<keyword evidence="6" id="KW-1185">Reference proteome</keyword>
<name>L1ILW8_GUITC</name>
<dbReference type="Gene3D" id="2.130.10.10">
    <property type="entry name" value="YVTN repeat-like/Quinoprotein amine dehydrogenase"/>
    <property type="match status" value="1"/>
</dbReference>
<evidence type="ECO:0000313" key="4">
    <source>
        <dbReference type="EMBL" id="EKX36884.1"/>
    </source>
</evidence>
<sequence>GAYFATSHGDHTIRIISVLTGQTIAVLEGHTRTPWTLRFHRLQSNLLVSGCLNGDLKVWDIHTQTCLRFASLGTERVTSVAFHPEKFLIAASCGRELFFWDISV</sequence>